<dbReference type="SUPFAM" id="SSF111331">
    <property type="entry name" value="NAD kinase/diacylglycerol kinase-like"/>
    <property type="match status" value="1"/>
</dbReference>
<dbReference type="GO" id="GO:0005516">
    <property type="term" value="F:calmodulin binding"/>
    <property type="evidence" value="ECO:0007669"/>
    <property type="project" value="UniProtKB-KW"/>
</dbReference>
<keyword evidence="7" id="KW-0963">Cytoplasm</keyword>
<dbReference type="AlphaFoldDB" id="A0A4X1UWV5"/>
<evidence type="ECO:0000256" key="12">
    <source>
        <dbReference type="ARBA" id="ARBA00022777"/>
    </source>
</evidence>
<organism evidence="29 30">
    <name type="scientific">Sus scrofa</name>
    <name type="common">Pig</name>
    <dbReference type="NCBI Taxonomy" id="9823"/>
    <lineage>
        <taxon>Eukaryota</taxon>
        <taxon>Metazoa</taxon>
        <taxon>Chordata</taxon>
        <taxon>Craniata</taxon>
        <taxon>Vertebrata</taxon>
        <taxon>Euteleostomi</taxon>
        <taxon>Mammalia</taxon>
        <taxon>Eutheria</taxon>
        <taxon>Laurasiatheria</taxon>
        <taxon>Artiodactyla</taxon>
        <taxon>Suina</taxon>
        <taxon>Suidae</taxon>
        <taxon>Sus</taxon>
    </lineage>
</organism>
<dbReference type="Pfam" id="PF00781">
    <property type="entry name" value="DAGK_cat"/>
    <property type="match status" value="1"/>
</dbReference>
<feature type="compositionally biased region" description="Polar residues" evidence="27">
    <location>
        <begin position="662"/>
        <end position="677"/>
    </location>
</feature>
<feature type="compositionally biased region" description="Basic and acidic residues" evidence="27">
    <location>
        <begin position="256"/>
        <end position="267"/>
    </location>
</feature>
<evidence type="ECO:0000256" key="24">
    <source>
        <dbReference type="ARBA" id="ARBA00063565"/>
    </source>
</evidence>
<evidence type="ECO:0000256" key="1">
    <source>
        <dbReference type="ARBA" id="ARBA00001946"/>
    </source>
</evidence>
<evidence type="ECO:0000256" key="16">
    <source>
        <dbReference type="ARBA" id="ARBA00023098"/>
    </source>
</evidence>
<evidence type="ECO:0000256" key="17">
    <source>
        <dbReference type="ARBA" id="ARBA00023136"/>
    </source>
</evidence>
<evidence type="ECO:0000256" key="9">
    <source>
        <dbReference type="ARBA" id="ARBA00022679"/>
    </source>
</evidence>
<evidence type="ECO:0000256" key="18">
    <source>
        <dbReference type="ARBA" id="ARBA00023242"/>
    </source>
</evidence>
<dbReference type="InterPro" id="IPR001206">
    <property type="entry name" value="Diacylglycerol_kinase_cat_dom"/>
</dbReference>
<dbReference type="GO" id="GO:0010468">
    <property type="term" value="P:regulation of gene expression"/>
    <property type="evidence" value="ECO:0007669"/>
    <property type="project" value="UniProtKB-ARBA"/>
</dbReference>
<keyword evidence="15" id="KW-0770">Synapse</keyword>
<evidence type="ECO:0000256" key="20">
    <source>
        <dbReference type="ARBA" id="ARBA00044037"/>
    </source>
</evidence>
<dbReference type="GO" id="GO:0071363">
    <property type="term" value="P:cellular response to growth factor stimulus"/>
    <property type="evidence" value="ECO:0007669"/>
    <property type="project" value="UniProtKB-ARBA"/>
</dbReference>
<evidence type="ECO:0000256" key="14">
    <source>
        <dbReference type="ARBA" id="ARBA00022860"/>
    </source>
</evidence>
<dbReference type="GO" id="GO:0006629">
    <property type="term" value="P:lipid metabolic process"/>
    <property type="evidence" value="ECO:0007669"/>
    <property type="project" value="UniProtKB-KW"/>
</dbReference>
<evidence type="ECO:0000256" key="19">
    <source>
        <dbReference type="ARBA" id="ARBA00034103"/>
    </source>
</evidence>
<comment type="subcellular location">
    <subcellularLocation>
        <location evidence="3">Cell membrane</location>
    </subcellularLocation>
    <subcellularLocation>
        <location evidence="5">Cytoplasm</location>
    </subcellularLocation>
    <subcellularLocation>
        <location evidence="4">Endosome membrane</location>
        <topology evidence="4">Peripheral membrane protein</topology>
    </subcellularLocation>
    <subcellularLocation>
        <location evidence="2">Nucleus</location>
    </subcellularLocation>
    <subcellularLocation>
        <location evidence="19">Synapse</location>
    </subcellularLocation>
</comment>
<comment type="subunit">
    <text evidence="24">Interacts with ACY1. Binds to calmodulin. Interacts with SPHKAP. Interacts with CIB1, the interaction occurs in a calcium-dependent manner. Interacts with TRAF2. Interacts with EEF1A1; the interaction enhances SPHK1 kinase activity.</text>
</comment>
<sequence>MGRSARRGRCLTGAGGGASSARRLRDERSQRPEAAEGLPGALSHKRRKPPPGSRSDFGSRVEFVPRPRCAFTPARSRRCARGAPLVAGPGARRLVKGLRPSGAAFSRVACSQRPGTQPKGCTWPGRGRGQCGRRRGEAGGRLARAELGAGSTPATAGRGQGGRRGTAPSPKLRENFEARGSEAGRSAFARRSSCPSVARLSPGRTAFRPRPRGERRWRFPGKPDRLDPATAGNDAGASTAPAPGGEGEPHSRHRDARLGSTDKELKAGTEAADSARTAPGTPWQRGPRVKVMDAAGGPRILLPRPCRVLVLLNPRGGKGKGLQLFRSHVQPLLVQADISFTLMLTDRRNHARELVRAEDLRLWDALVIMSGDGLMHEVVNGLMERPDWETAMQKPLCSLPAGSGNALAASLNHYAGYEQVTNEDLLTNCTRLLCRRVLSPMDLLSLQTASGLRVFSVLSLTWGFIADVDLESEKFRGLGEMRFTLGTFLRLVTLRTYRGRLAYLPVETVVSKMPPASAPAQWAQQGPVDTHLVPLEEPVPSHWTVVPEQDFVLVLALLHSHLGSEMFAAPMGRCTAGAMHLFYVRAGVSRAMLLRLFLAMEKGRHMECECPHLVYVPVVAFRLEPKDGKGVFAVDGEMLVSEAVQGQVHPNYFWMVSGCSESLPSREPQPSLSQKPQQRPPRKSAHDSVGLAVP</sequence>
<evidence type="ECO:0000256" key="7">
    <source>
        <dbReference type="ARBA" id="ARBA00022490"/>
    </source>
</evidence>
<keyword evidence="12" id="KW-0418">Kinase</keyword>
<evidence type="ECO:0000256" key="22">
    <source>
        <dbReference type="ARBA" id="ARBA00050885"/>
    </source>
</evidence>
<dbReference type="GO" id="GO:0043066">
    <property type="term" value="P:negative regulation of apoptotic process"/>
    <property type="evidence" value="ECO:0007669"/>
    <property type="project" value="UniProtKB-ARBA"/>
</dbReference>
<dbReference type="SMART" id="SM00046">
    <property type="entry name" value="DAGKc"/>
    <property type="match status" value="1"/>
</dbReference>
<feature type="region of interest" description="Disordered" evidence="27">
    <location>
        <begin position="662"/>
        <end position="694"/>
    </location>
</feature>
<feature type="compositionally biased region" description="Basic and acidic residues" evidence="27">
    <location>
        <begin position="23"/>
        <end position="34"/>
    </location>
</feature>
<keyword evidence="18" id="KW-0539">Nucleus</keyword>
<keyword evidence="9" id="KW-0808">Transferase</keyword>
<dbReference type="Gene3D" id="2.60.200.40">
    <property type="match status" value="1"/>
</dbReference>
<evidence type="ECO:0000256" key="26">
    <source>
        <dbReference type="ARBA" id="ARBA00078920"/>
    </source>
</evidence>
<dbReference type="GO" id="GO:0005524">
    <property type="term" value="F:ATP binding"/>
    <property type="evidence" value="ECO:0007669"/>
    <property type="project" value="UniProtKB-KW"/>
</dbReference>
<keyword evidence="14" id="KW-0112">Calmodulin-binding</keyword>
<dbReference type="InterPro" id="IPR017438">
    <property type="entry name" value="ATP-NAD_kinase_N"/>
</dbReference>
<dbReference type="FunFam" id="3.40.50.10330:FF:000005">
    <property type="entry name" value="Sphingosine kinase 2"/>
    <property type="match status" value="1"/>
</dbReference>
<dbReference type="GO" id="GO:0005634">
    <property type="term" value="C:nucleus"/>
    <property type="evidence" value="ECO:0007669"/>
    <property type="project" value="UniProtKB-SubCell"/>
</dbReference>
<dbReference type="FunFam" id="2.60.200.40:FF:000010">
    <property type="entry name" value="Sphingosine kinase 1"/>
    <property type="match status" value="1"/>
</dbReference>
<keyword evidence="10" id="KW-0547">Nucleotide-binding</keyword>
<dbReference type="GO" id="GO:0010008">
    <property type="term" value="C:endosome membrane"/>
    <property type="evidence" value="ECO:0007669"/>
    <property type="project" value="UniProtKB-SubCell"/>
</dbReference>
<evidence type="ECO:0000313" key="30">
    <source>
        <dbReference type="Proteomes" id="UP000314985"/>
    </source>
</evidence>
<evidence type="ECO:0000256" key="21">
    <source>
        <dbReference type="ARBA" id="ARBA00048662"/>
    </source>
</evidence>
<keyword evidence="11" id="KW-0967">Endosome</keyword>
<evidence type="ECO:0000256" key="6">
    <source>
        <dbReference type="ARBA" id="ARBA00022475"/>
    </source>
</evidence>
<keyword evidence="16" id="KW-0443">Lipid metabolism</keyword>
<keyword evidence="13" id="KW-0067">ATP-binding</keyword>
<protein>
    <recommendedName>
        <fullName evidence="25">Sphingosine kinase 1</fullName>
        <ecNumber evidence="20">2.7.1.91</ecNumber>
    </recommendedName>
    <alternativeName>
        <fullName evidence="26">Acetyltransferase SPHK1</fullName>
    </alternativeName>
</protein>
<dbReference type="GO" id="GO:0051049">
    <property type="term" value="P:regulation of transport"/>
    <property type="evidence" value="ECO:0007669"/>
    <property type="project" value="UniProtKB-ARBA"/>
</dbReference>
<keyword evidence="8" id="KW-0597">Phosphoprotein</keyword>
<dbReference type="GO" id="GO:0005886">
    <property type="term" value="C:plasma membrane"/>
    <property type="evidence" value="ECO:0007669"/>
    <property type="project" value="UniProtKB-SubCell"/>
</dbReference>
<proteinExistence type="predicted"/>
<feature type="region of interest" description="Disordered" evidence="27">
    <location>
        <begin position="1"/>
        <end position="62"/>
    </location>
</feature>
<dbReference type="PANTHER" id="PTHR12358">
    <property type="entry name" value="SPHINGOSINE KINASE"/>
    <property type="match status" value="1"/>
</dbReference>
<evidence type="ECO:0000256" key="27">
    <source>
        <dbReference type="SAM" id="MobiDB-lite"/>
    </source>
</evidence>
<comment type="function">
    <text evidence="23">Has serine acetyltransferase activity on PTGS2/COX2 in an acetyl-CoA dependent manner. The acetyltransferase activity increases in presence of the kinase substrate, sphingosine. During neuroinflammation, through PTGS2 acetylation, promotes neuronal secretion of specialized preresolving mediators (SPMs), especially 15-R-lipoxin A4, which results in an increase of phagocytic microglia.</text>
</comment>
<dbReference type="GO" id="GO:0080090">
    <property type="term" value="P:regulation of primary metabolic process"/>
    <property type="evidence" value="ECO:0007669"/>
    <property type="project" value="UniProtKB-ARBA"/>
</dbReference>
<reference evidence="29 30" key="1">
    <citation type="submission" date="2017-08" db="EMBL/GenBank/DDBJ databases">
        <title>USMARCv1.0.</title>
        <authorList>
            <person name="Hannum G.I."/>
            <person name="Koren S."/>
            <person name="Schroeder S.G."/>
            <person name="Chin S.C."/>
            <person name="Nonneman D.J."/>
            <person name="Becker S.A."/>
            <person name="Rosen B.D."/>
            <person name="Bickhart D.M."/>
            <person name="Putnam N.H."/>
            <person name="Green R.E."/>
            <person name="Tuggle C.K."/>
            <person name="Liu H."/>
            <person name="Rohrer G.A."/>
            <person name="Warr A."/>
            <person name="Hall R."/>
            <person name="Kim K."/>
            <person name="Hume D.A."/>
            <person name="Talbot R."/>
            <person name="Chow W."/>
            <person name="Howe K."/>
            <person name="Schwartz A.S."/>
            <person name="Watson M."/>
            <person name="Archibald A.L."/>
            <person name="Phillippy A.M."/>
            <person name="Smith T.P.L."/>
        </authorList>
    </citation>
    <scope>NUCLEOTIDE SEQUENCE [LARGE SCALE GENOMIC DNA]</scope>
</reference>
<comment type="catalytic activity">
    <reaction evidence="21">
        <text>L-seryl-[protein] + acetyl-CoA = O-acetyl-L-seryl-[protein] + CoA</text>
        <dbReference type="Rhea" id="RHEA:59392"/>
        <dbReference type="Rhea" id="RHEA-COMP:9863"/>
        <dbReference type="Rhea" id="RHEA-COMP:15352"/>
        <dbReference type="ChEBI" id="CHEBI:29999"/>
        <dbReference type="ChEBI" id="CHEBI:57287"/>
        <dbReference type="ChEBI" id="CHEBI:57288"/>
        <dbReference type="ChEBI" id="CHEBI:141128"/>
    </reaction>
    <physiologicalReaction direction="left-to-right" evidence="21">
        <dbReference type="Rhea" id="RHEA:59393"/>
    </physiologicalReaction>
</comment>
<dbReference type="EC" id="2.7.1.91" evidence="20"/>
<dbReference type="Gene3D" id="3.40.50.10330">
    <property type="entry name" value="Probable inorganic polyphosphate/atp-NAD kinase, domain 1"/>
    <property type="match status" value="1"/>
</dbReference>
<evidence type="ECO:0000313" key="29">
    <source>
        <dbReference type="Ensembl" id="ENSSSCP00070033244.1"/>
    </source>
</evidence>
<dbReference type="InterPro" id="IPR016064">
    <property type="entry name" value="NAD/diacylglycerol_kinase_sf"/>
</dbReference>
<dbReference type="GO" id="GO:0008481">
    <property type="term" value="F:sphingosine kinase activity"/>
    <property type="evidence" value="ECO:0007669"/>
    <property type="project" value="UniProtKB-EC"/>
</dbReference>
<feature type="compositionally biased region" description="Basic and acidic residues" evidence="27">
    <location>
        <begin position="211"/>
        <end position="227"/>
    </location>
</feature>
<keyword evidence="17" id="KW-0472">Membrane</keyword>
<accession>A0A4X1UWV5</accession>
<dbReference type="Ensembl" id="ENSSSCT00070039689.1">
    <property type="protein sequence ID" value="ENSSSCP00070033244.1"/>
    <property type="gene ID" value="ENSSSCG00070020023.1"/>
</dbReference>
<comment type="cofactor">
    <cofactor evidence="1">
        <name>Mg(2+)</name>
        <dbReference type="ChEBI" id="CHEBI:18420"/>
    </cofactor>
</comment>
<dbReference type="GO" id="GO:0051239">
    <property type="term" value="P:regulation of multicellular organismal process"/>
    <property type="evidence" value="ECO:0007669"/>
    <property type="project" value="UniProtKB-ARBA"/>
</dbReference>
<comment type="catalytic activity">
    <reaction evidence="22">
        <text>a sphingoid base + ATP = a sphingoid 1-phosphate + ADP + H(+)</text>
        <dbReference type="Rhea" id="RHEA:51496"/>
        <dbReference type="ChEBI" id="CHEBI:15378"/>
        <dbReference type="ChEBI" id="CHEBI:30616"/>
        <dbReference type="ChEBI" id="CHEBI:76941"/>
        <dbReference type="ChEBI" id="CHEBI:84410"/>
        <dbReference type="ChEBI" id="CHEBI:456216"/>
        <dbReference type="EC" id="2.7.1.91"/>
    </reaction>
    <physiologicalReaction direction="left-to-right" evidence="22">
        <dbReference type="Rhea" id="RHEA:51497"/>
    </physiologicalReaction>
</comment>
<evidence type="ECO:0000256" key="11">
    <source>
        <dbReference type="ARBA" id="ARBA00022753"/>
    </source>
</evidence>
<gene>
    <name evidence="29" type="primary">SPHK1</name>
</gene>
<reference evidence="29" key="2">
    <citation type="submission" date="2025-08" db="UniProtKB">
        <authorList>
            <consortium name="Ensembl"/>
        </authorList>
    </citation>
    <scope>IDENTIFICATION</scope>
</reference>
<dbReference type="Proteomes" id="UP000314985">
    <property type="component" value="Chromosome 12"/>
</dbReference>
<evidence type="ECO:0000259" key="28">
    <source>
        <dbReference type="PROSITE" id="PS50146"/>
    </source>
</evidence>
<evidence type="ECO:0000256" key="15">
    <source>
        <dbReference type="ARBA" id="ARBA00023018"/>
    </source>
</evidence>
<feature type="domain" description="DAGKc" evidence="28">
    <location>
        <begin position="303"/>
        <end position="450"/>
    </location>
</feature>
<dbReference type="GO" id="GO:0098793">
    <property type="term" value="C:presynapse"/>
    <property type="evidence" value="ECO:0007669"/>
    <property type="project" value="UniProtKB-ARBA"/>
</dbReference>
<dbReference type="PANTHER" id="PTHR12358:SF47">
    <property type="entry name" value="SPHINGOSINE KINASE 1"/>
    <property type="match status" value="1"/>
</dbReference>
<feature type="compositionally biased region" description="Low complexity" evidence="27">
    <location>
        <begin position="143"/>
        <end position="157"/>
    </location>
</feature>
<evidence type="ECO:0000256" key="3">
    <source>
        <dbReference type="ARBA" id="ARBA00004236"/>
    </source>
</evidence>
<feature type="region of interest" description="Disordered" evidence="27">
    <location>
        <begin position="143"/>
        <end position="289"/>
    </location>
</feature>
<evidence type="ECO:0000256" key="23">
    <source>
        <dbReference type="ARBA" id="ARBA00053667"/>
    </source>
</evidence>
<evidence type="ECO:0000256" key="8">
    <source>
        <dbReference type="ARBA" id="ARBA00022553"/>
    </source>
</evidence>
<dbReference type="InterPro" id="IPR050187">
    <property type="entry name" value="Lipid_Phosphate_FormReg"/>
</dbReference>
<evidence type="ECO:0000256" key="25">
    <source>
        <dbReference type="ARBA" id="ARBA00073892"/>
    </source>
</evidence>
<name>A0A4X1UWV5_PIG</name>
<evidence type="ECO:0000256" key="10">
    <source>
        <dbReference type="ARBA" id="ARBA00022741"/>
    </source>
</evidence>
<dbReference type="PROSITE" id="PS50146">
    <property type="entry name" value="DAGK"/>
    <property type="match status" value="1"/>
</dbReference>
<feature type="compositionally biased region" description="Basic and acidic residues" evidence="27">
    <location>
        <begin position="171"/>
        <end position="182"/>
    </location>
</feature>
<evidence type="ECO:0000256" key="2">
    <source>
        <dbReference type="ARBA" id="ARBA00004123"/>
    </source>
</evidence>
<evidence type="ECO:0000256" key="13">
    <source>
        <dbReference type="ARBA" id="ARBA00022840"/>
    </source>
</evidence>
<evidence type="ECO:0000256" key="4">
    <source>
        <dbReference type="ARBA" id="ARBA00004481"/>
    </source>
</evidence>
<keyword evidence="6" id="KW-1003">Cell membrane</keyword>
<evidence type="ECO:0000256" key="5">
    <source>
        <dbReference type="ARBA" id="ARBA00004496"/>
    </source>
</evidence>